<proteinExistence type="predicted"/>
<dbReference type="KEGG" id="ntd:EGO55_01660"/>
<evidence type="ECO:0000313" key="5">
    <source>
        <dbReference type="Proteomes" id="UP000016568"/>
    </source>
</evidence>
<dbReference type="GO" id="GO:0008168">
    <property type="term" value="F:methyltransferase activity"/>
    <property type="evidence" value="ECO:0007669"/>
    <property type="project" value="UniProtKB-KW"/>
</dbReference>
<sequence length="275" mass="29895">MHSANEWRDRIGQIWADHYVATDRVFGGLTQVLLERLARIPGDTICDIGCGAGELSLALASARPHATVLGIDISPDMIAAARARAGDNPHVQFAVGDAARWTPAPAFRPDLLVSRHGVMFFDDPEAAFRHIGGVAAKAAHLVFSCFRSPEGNPWATESARILDIPRPADPYAAGPFAFAEEEHVRAILARAGWRQVTMDPVDFAMVGGVGSDSVDQALHFFTHIGPTAEALRDIADAGEKEALIQRLRQWIARFRSGDVVSFPAQAWIVSARWND</sequence>
<dbReference type="RefSeq" id="WP_021689247.1">
    <property type="nucleotide sequence ID" value="NZ_BASZ01000002.1"/>
</dbReference>
<dbReference type="SUPFAM" id="SSF53335">
    <property type="entry name" value="S-adenosyl-L-methionine-dependent methyltransferases"/>
    <property type="match status" value="1"/>
</dbReference>
<dbReference type="Proteomes" id="UP000016568">
    <property type="component" value="Unassembled WGS sequence"/>
</dbReference>
<accession>U2YJ00</accession>
<keyword evidence="2 4" id="KW-0808">Transferase</keyword>
<name>U2YJ00_9SPHN</name>
<dbReference type="PANTHER" id="PTHR43861">
    <property type="entry name" value="TRANS-ACONITATE 2-METHYLTRANSFERASE-RELATED"/>
    <property type="match status" value="1"/>
</dbReference>
<comment type="caution">
    <text evidence="4">The sequence shown here is derived from an EMBL/GenBank/DDBJ whole genome shotgun (WGS) entry which is preliminary data.</text>
</comment>
<dbReference type="GO" id="GO:0032259">
    <property type="term" value="P:methylation"/>
    <property type="evidence" value="ECO:0007669"/>
    <property type="project" value="UniProtKB-KW"/>
</dbReference>
<dbReference type="AlphaFoldDB" id="U2YJ00"/>
<gene>
    <name evidence="4" type="ORF">NT2_02_04220</name>
</gene>
<dbReference type="CDD" id="cd02440">
    <property type="entry name" value="AdoMet_MTases"/>
    <property type="match status" value="1"/>
</dbReference>
<reference evidence="4 5" key="1">
    <citation type="submission" date="2013-09" db="EMBL/GenBank/DDBJ databases">
        <title>Whole genome shotgun sequence of Novosphingobium tardaugens NBRC 16725.</title>
        <authorList>
            <person name="Isaki S."/>
            <person name="Hosoyama A."/>
            <person name="Tsuchikane K."/>
            <person name="Katsumata H."/>
            <person name="Ando Y."/>
            <person name="Yamazaki S."/>
            <person name="Fujita N."/>
        </authorList>
    </citation>
    <scope>NUCLEOTIDE SEQUENCE [LARGE SCALE GENOMIC DNA]</scope>
    <source>
        <strain evidence="4 5">NBRC 16725</strain>
    </source>
</reference>
<protein>
    <submittedName>
        <fullName evidence="4">Putative methyltransferase</fullName>
    </submittedName>
</protein>
<dbReference type="Pfam" id="PF13649">
    <property type="entry name" value="Methyltransf_25"/>
    <property type="match status" value="1"/>
</dbReference>
<dbReference type="InterPro" id="IPR041698">
    <property type="entry name" value="Methyltransf_25"/>
</dbReference>
<evidence type="ECO:0000313" key="4">
    <source>
        <dbReference type="EMBL" id="GAD48340.1"/>
    </source>
</evidence>
<dbReference type="Gene3D" id="3.40.50.150">
    <property type="entry name" value="Vaccinia Virus protein VP39"/>
    <property type="match status" value="1"/>
</dbReference>
<dbReference type="OrthoDB" id="9777638at2"/>
<dbReference type="EMBL" id="BASZ01000002">
    <property type="protein sequence ID" value="GAD48340.1"/>
    <property type="molecule type" value="Genomic_DNA"/>
</dbReference>
<organism evidence="4 5">
    <name type="scientific">Caenibius tardaugens NBRC 16725</name>
    <dbReference type="NCBI Taxonomy" id="1219035"/>
    <lineage>
        <taxon>Bacteria</taxon>
        <taxon>Pseudomonadati</taxon>
        <taxon>Pseudomonadota</taxon>
        <taxon>Alphaproteobacteria</taxon>
        <taxon>Sphingomonadales</taxon>
        <taxon>Erythrobacteraceae</taxon>
        <taxon>Caenibius</taxon>
    </lineage>
</organism>
<keyword evidence="1 4" id="KW-0489">Methyltransferase</keyword>
<dbReference type="PANTHER" id="PTHR43861:SF1">
    <property type="entry name" value="TRANS-ACONITATE 2-METHYLTRANSFERASE"/>
    <property type="match status" value="1"/>
</dbReference>
<evidence type="ECO:0000256" key="1">
    <source>
        <dbReference type="ARBA" id="ARBA00022603"/>
    </source>
</evidence>
<evidence type="ECO:0000259" key="3">
    <source>
        <dbReference type="Pfam" id="PF13649"/>
    </source>
</evidence>
<dbReference type="eggNOG" id="COG0500">
    <property type="taxonomic scope" value="Bacteria"/>
</dbReference>
<evidence type="ECO:0000256" key="2">
    <source>
        <dbReference type="ARBA" id="ARBA00022679"/>
    </source>
</evidence>
<feature type="domain" description="Methyltransferase" evidence="3">
    <location>
        <begin position="45"/>
        <end position="132"/>
    </location>
</feature>
<keyword evidence="5" id="KW-1185">Reference proteome</keyword>
<dbReference type="InterPro" id="IPR029063">
    <property type="entry name" value="SAM-dependent_MTases_sf"/>
</dbReference>